<accession>A0A3G3JSM5</accession>
<dbReference type="Proteomes" id="UP000269097">
    <property type="component" value="Chromosome"/>
</dbReference>
<dbReference type="EMBL" id="CP033433">
    <property type="protein sequence ID" value="AYQ71208.1"/>
    <property type="molecule type" value="Genomic_DNA"/>
</dbReference>
<sequence>MGMRRIVFALLALLLFGGIAIPAAGAAELTTQQKFDVLRQKGIFSGFSDGSAGLYQSMTREQFAQVLYKLMELPPPSGSPTYSDVIRTRWSYTAVEAVTEAGLMVGNGARKFGPDSPVTVEQLAAVLVRSYGQSSGNLYVVGKVSAWARNSVGIALQNGWIPQMKDYTGPATRGLLVEAVYAVYMQMQGQQLRVSSVTAVGNQQVRVNLIQPVTTAEASRFKIRDVLGVELDVLGTLVNWDGLSVTVFTASQTANKAYSLYIDGVPWTFTGMSNDNVKPTITSFNRQVGGTLELVFSEPVDRASATNGSNYSINNGLKITGIKLSDDNRKVTITTAWQTEGTTYRLTVRDVKDLGGNEMNDWSSNFVSDNSVPKASFSFNDSTGRITVSFNERVHPDISVNLNRYSIDKGLSVIKAELDGDGKTVRLTTSPQKDATLYTLTVSGIPDMAGNSMETQYFQFGGVANPAQSIQLQSVNAANENTLEVTFNRAPSDNDIAKMGLGILTDNGNNVSMTGWQSYKSRKPGNDNKTVYVQFRTNNDSNPALFRPGHVYLSRVTGIDNLVTANNADRDSFAGTQARNPDPFVKDVVPISKNAVKILFSEPVRNVSEAAFIVREKEGDYVKIDDDALNNTNAVVTEVVLKFDGNLESGHLYVMTFRSGTVKDAAGWNGIQTKNGSDDFAVSFRGV</sequence>
<feature type="signal peptide" evidence="2">
    <location>
        <begin position="1"/>
        <end position="26"/>
    </location>
</feature>
<evidence type="ECO:0000256" key="2">
    <source>
        <dbReference type="SAM" id="SignalP"/>
    </source>
</evidence>
<reference evidence="4 5" key="1">
    <citation type="submission" date="2018-10" db="EMBL/GenBank/DDBJ databases">
        <title>Genome Sequence of Cohnella sp.</title>
        <authorList>
            <person name="Srinivasan S."/>
            <person name="Kim M.K."/>
        </authorList>
    </citation>
    <scope>NUCLEOTIDE SEQUENCE [LARGE SCALE GENOMIC DNA]</scope>
    <source>
        <strain evidence="4 5">18JY8-7</strain>
    </source>
</reference>
<dbReference type="Pfam" id="PF00395">
    <property type="entry name" value="SLH"/>
    <property type="match status" value="1"/>
</dbReference>
<dbReference type="InterPro" id="IPR001119">
    <property type="entry name" value="SLH_dom"/>
</dbReference>
<protein>
    <recommendedName>
        <fullName evidence="3">SLH domain-containing protein</fullName>
    </recommendedName>
</protein>
<feature type="chain" id="PRO_5018142616" description="SLH domain-containing protein" evidence="2">
    <location>
        <begin position="27"/>
        <end position="687"/>
    </location>
</feature>
<dbReference type="KEGG" id="coh:EAV92_00435"/>
<name>A0A3G3JSM5_9BACL</name>
<keyword evidence="1 2" id="KW-0732">Signal</keyword>
<dbReference type="AlphaFoldDB" id="A0A3G3JSM5"/>
<organism evidence="4 5">
    <name type="scientific">Cohnella candidum</name>
    <dbReference type="NCBI Taxonomy" id="2674991"/>
    <lineage>
        <taxon>Bacteria</taxon>
        <taxon>Bacillati</taxon>
        <taxon>Bacillota</taxon>
        <taxon>Bacilli</taxon>
        <taxon>Bacillales</taxon>
        <taxon>Paenibacillaceae</taxon>
        <taxon>Cohnella</taxon>
    </lineage>
</organism>
<feature type="domain" description="SLH" evidence="3">
    <location>
        <begin position="78"/>
        <end position="141"/>
    </location>
</feature>
<evidence type="ECO:0000313" key="5">
    <source>
        <dbReference type="Proteomes" id="UP000269097"/>
    </source>
</evidence>
<evidence type="ECO:0000256" key="1">
    <source>
        <dbReference type="ARBA" id="ARBA00022729"/>
    </source>
</evidence>
<dbReference type="Pfam" id="PF13205">
    <property type="entry name" value="Big_5"/>
    <property type="match status" value="3"/>
</dbReference>
<proteinExistence type="predicted"/>
<dbReference type="PROSITE" id="PS51272">
    <property type="entry name" value="SLH"/>
    <property type="match status" value="1"/>
</dbReference>
<keyword evidence="5" id="KW-1185">Reference proteome</keyword>
<gene>
    <name evidence="4" type="ORF">EAV92_00435</name>
</gene>
<evidence type="ECO:0000259" key="3">
    <source>
        <dbReference type="PROSITE" id="PS51272"/>
    </source>
</evidence>
<dbReference type="Gene3D" id="2.60.40.1220">
    <property type="match status" value="4"/>
</dbReference>
<evidence type="ECO:0000313" key="4">
    <source>
        <dbReference type="EMBL" id="AYQ71208.1"/>
    </source>
</evidence>
<dbReference type="InterPro" id="IPR032812">
    <property type="entry name" value="SbsA_Ig"/>
</dbReference>
<dbReference type="InterPro" id="IPR014755">
    <property type="entry name" value="Cu-Rt/internalin_Ig-like"/>
</dbReference>